<feature type="compositionally biased region" description="Acidic residues" evidence="1">
    <location>
        <begin position="555"/>
        <end position="568"/>
    </location>
</feature>
<feature type="compositionally biased region" description="Basic residues" evidence="1">
    <location>
        <begin position="795"/>
        <end position="805"/>
    </location>
</feature>
<feature type="compositionally biased region" description="Low complexity" evidence="1">
    <location>
        <begin position="183"/>
        <end position="192"/>
    </location>
</feature>
<feature type="compositionally biased region" description="Basic residues" evidence="1">
    <location>
        <begin position="730"/>
        <end position="741"/>
    </location>
</feature>
<evidence type="ECO:0000313" key="2">
    <source>
        <dbReference type="EMBL" id="KAJ8869723.1"/>
    </source>
</evidence>
<feature type="compositionally biased region" description="Basic residues" evidence="1">
    <location>
        <begin position="352"/>
        <end position="365"/>
    </location>
</feature>
<feature type="compositionally biased region" description="Low complexity" evidence="1">
    <location>
        <begin position="57"/>
        <end position="71"/>
    </location>
</feature>
<evidence type="ECO:0000313" key="3">
    <source>
        <dbReference type="Proteomes" id="UP001159363"/>
    </source>
</evidence>
<proteinExistence type="predicted"/>
<feature type="region of interest" description="Disordered" evidence="1">
    <location>
        <begin position="293"/>
        <end position="381"/>
    </location>
</feature>
<feature type="compositionally biased region" description="Polar residues" evidence="1">
    <location>
        <begin position="341"/>
        <end position="351"/>
    </location>
</feature>
<accession>A0ABQ9GBC5</accession>
<feature type="region of interest" description="Disordered" evidence="1">
    <location>
        <begin position="512"/>
        <end position="588"/>
    </location>
</feature>
<protein>
    <submittedName>
        <fullName evidence="2">Uncharacterized protein</fullName>
    </submittedName>
</protein>
<feature type="compositionally biased region" description="Pro residues" evidence="1">
    <location>
        <begin position="784"/>
        <end position="793"/>
    </location>
</feature>
<feature type="region of interest" description="Disordered" evidence="1">
    <location>
        <begin position="646"/>
        <end position="665"/>
    </location>
</feature>
<feature type="region of interest" description="Disordered" evidence="1">
    <location>
        <begin position="689"/>
        <end position="742"/>
    </location>
</feature>
<feature type="region of interest" description="Disordered" evidence="1">
    <location>
        <begin position="402"/>
        <end position="448"/>
    </location>
</feature>
<dbReference type="PANTHER" id="PTHR46576">
    <property type="entry name" value="BROMO ADJACENT HOMOLOGY DOMAIN-CONTAINING 1 PROTEIN"/>
    <property type="match status" value="1"/>
</dbReference>
<dbReference type="PANTHER" id="PTHR46576:SF1">
    <property type="entry name" value="BROMO ADJACENT HOMOLOGY DOMAIN-CONTAINING 1 PROTEIN"/>
    <property type="match status" value="1"/>
</dbReference>
<keyword evidence="3" id="KW-1185">Reference proteome</keyword>
<feature type="compositionally biased region" description="Polar residues" evidence="1">
    <location>
        <begin position="480"/>
        <end position="489"/>
    </location>
</feature>
<organism evidence="2 3">
    <name type="scientific">Dryococelus australis</name>
    <dbReference type="NCBI Taxonomy" id="614101"/>
    <lineage>
        <taxon>Eukaryota</taxon>
        <taxon>Metazoa</taxon>
        <taxon>Ecdysozoa</taxon>
        <taxon>Arthropoda</taxon>
        <taxon>Hexapoda</taxon>
        <taxon>Insecta</taxon>
        <taxon>Pterygota</taxon>
        <taxon>Neoptera</taxon>
        <taxon>Polyneoptera</taxon>
        <taxon>Phasmatodea</taxon>
        <taxon>Verophasmatodea</taxon>
        <taxon>Anareolatae</taxon>
        <taxon>Phasmatidae</taxon>
        <taxon>Eurycanthinae</taxon>
        <taxon>Dryococelus</taxon>
    </lineage>
</organism>
<feature type="compositionally biased region" description="Basic residues" evidence="1">
    <location>
        <begin position="299"/>
        <end position="311"/>
    </location>
</feature>
<sequence length="928" mass="100143">MRVPAQKTRSHSAASAVVKRNSNAAPSASAKKRKVQDCSPTRAKSPSALAKRKAPAKRTVVAKRTTVVVKKMTAKKKEAANKRKPSSVKSTICKKKEGKGSTTNVKKKADPQKIVASKAVVLKKQSGNKKEPAAEASAVASTSADKPAEKEAHVSPEETRKKPPKKATAQPKEKVRVVKIQKPKSAAATSSVKSKKKLPPRKQQVPKTVCKKPFVKHVVIGKGGKQKAAASTRKKSGTGDSKAKCSMLSVTEKTKKSSVVGKKSPSSNKGSVVDIDVEKKSPVNIANTKEVVSESFTVKKAKNTVIKRKPKKIDGVESEGTSDNVVKTPSRQGDEDKPHTQDSNSGNIGSHTQKRKCLSKKKPNPKSKQMSGENDTVLEEHNIEDEVSISFAQSQNKDIFKDGACTSKVLPKNKDFGTQHESSEIADTQPTTTESTDESTTSDEITLDRLRQQQLRVVKATNPVEGSSGCEDKIDKSIQVKPSSPCGTSRSEELVSTCDSMQFMGGISIKKEVEDDVEVKLESDTDNSSRSTSARKYIRKKHTSSVICKDRSGDTEEDGDVEDEDDDDEKFKTTAQSSKKFGALKNSDTDQRARRMRLFGFWSGPKRHRVASLNALAKVHCLYENESRGALLGYCRAPPKVTKKVVKHSPEEEEDDESSSGTVVCTRTLRSMPGLRGAGRHWDVLTGLSTSTSSSSVSSSSSDDNENDNTGDESGSVASPPETTGSPGKGGKKVVRRKRKRSELMMDLKDMVVRKRMASLNASAILAASYSVEKRPPKTQPKQEPNPSPPPGPATRKKSRKRVLSKKIIEEDDDSSSSGAGAGTGAKEVESRSVIELRTTPSSSNQVAVIVNQDTDVTITGVYVNSTTRSTHHEGFCSIAGMQYRISSTSHTQTEATAVATETVLHTAPPPAAPDLVSTCHSTIRCSR</sequence>
<feature type="compositionally biased region" description="Basic residues" evidence="1">
    <location>
        <begin position="82"/>
        <end position="93"/>
    </location>
</feature>
<feature type="region of interest" description="Disordered" evidence="1">
    <location>
        <begin position="1"/>
        <end position="280"/>
    </location>
</feature>
<feature type="compositionally biased region" description="Basic and acidic residues" evidence="1">
    <location>
        <begin position="512"/>
        <end position="523"/>
    </location>
</feature>
<feature type="region of interest" description="Disordered" evidence="1">
    <location>
        <begin position="460"/>
        <end position="493"/>
    </location>
</feature>
<evidence type="ECO:0000256" key="1">
    <source>
        <dbReference type="SAM" id="MobiDB-lite"/>
    </source>
</evidence>
<feature type="compositionally biased region" description="Basic and acidic residues" evidence="1">
    <location>
        <begin position="146"/>
        <end position="161"/>
    </location>
</feature>
<feature type="compositionally biased region" description="Low complexity" evidence="1">
    <location>
        <begin position="689"/>
        <end position="702"/>
    </location>
</feature>
<name>A0ABQ9GBC5_9NEOP</name>
<feature type="compositionally biased region" description="Basic and acidic residues" evidence="1">
    <location>
        <begin position="412"/>
        <end position="423"/>
    </location>
</feature>
<comment type="caution">
    <text evidence="2">The sequence shown here is derived from an EMBL/GenBank/DDBJ whole genome shotgun (WGS) entry which is preliminary data.</text>
</comment>
<dbReference type="Proteomes" id="UP001159363">
    <property type="component" value="Chromosome 12"/>
</dbReference>
<dbReference type="EMBL" id="JARBHB010000013">
    <property type="protein sequence ID" value="KAJ8869723.1"/>
    <property type="molecule type" value="Genomic_DNA"/>
</dbReference>
<feature type="compositionally biased region" description="Polar residues" evidence="1">
    <location>
        <begin position="319"/>
        <end position="331"/>
    </location>
</feature>
<dbReference type="InterPro" id="IPR053032">
    <property type="entry name" value="BAH_domain-containing"/>
</dbReference>
<gene>
    <name evidence="2" type="ORF">PR048_028718</name>
</gene>
<feature type="compositionally biased region" description="Low complexity" evidence="1">
    <location>
        <begin position="257"/>
        <end position="273"/>
    </location>
</feature>
<feature type="region of interest" description="Disordered" evidence="1">
    <location>
        <begin position="771"/>
        <end position="832"/>
    </location>
</feature>
<feature type="compositionally biased region" description="Low complexity" evidence="1">
    <location>
        <begin position="134"/>
        <end position="144"/>
    </location>
</feature>
<feature type="compositionally biased region" description="Low complexity" evidence="1">
    <location>
        <begin position="19"/>
        <end position="29"/>
    </location>
</feature>
<reference evidence="2 3" key="1">
    <citation type="submission" date="2023-02" db="EMBL/GenBank/DDBJ databases">
        <title>LHISI_Scaffold_Assembly.</title>
        <authorList>
            <person name="Stuart O.P."/>
            <person name="Cleave R."/>
            <person name="Magrath M.J.L."/>
            <person name="Mikheyev A.S."/>
        </authorList>
    </citation>
    <scope>NUCLEOTIDE SEQUENCE [LARGE SCALE GENOMIC DNA]</scope>
    <source>
        <strain evidence="2">Daus_M_001</strain>
        <tissue evidence="2">Leg muscle</tissue>
    </source>
</reference>